<dbReference type="KEGG" id="cpau:EHF44_10415"/>
<name>A0A3G8GZZ2_9BURK</name>
<gene>
    <name evidence="7" type="ORF">EHF44_10415</name>
</gene>
<dbReference type="RefSeq" id="WP_124683677.1">
    <property type="nucleotide sequence ID" value="NZ_CP033969.1"/>
</dbReference>
<dbReference type="Proteomes" id="UP000270411">
    <property type="component" value="Chromosome 1"/>
</dbReference>
<dbReference type="Gene3D" id="1.10.443.10">
    <property type="entry name" value="Intergrase catalytic core"/>
    <property type="match status" value="1"/>
</dbReference>
<dbReference type="InterPro" id="IPR050808">
    <property type="entry name" value="Phage_Integrase"/>
</dbReference>
<dbReference type="InterPro" id="IPR025166">
    <property type="entry name" value="Integrase_DNA_bind_dom"/>
</dbReference>
<reference evidence="8" key="1">
    <citation type="submission" date="2018-11" db="EMBL/GenBank/DDBJ databases">
        <title>FDA dAtabase for Regulatory Grade micrObial Sequences (FDA-ARGOS): Supporting development and validation of Infectious Disease Dx tests.</title>
        <authorList>
            <person name="Goldberg B."/>
            <person name="Campos J."/>
            <person name="Tallon L."/>
            <person name="Sadzewicz L."/>
            <person name="Zhao X."/>
            <person name="Vavikolanu K."/>
            <person name="Mehta A."/>
            <person name="Aluvathingal J."/>
            <person name="Nadendla S."/>
            <person name="Geyer C."/>
            <person name="Nandy P."/>
            <person name="Yan Y."/>
            <person name="Sichtig H."/>
        </authorList>
    </citation>
    <scope>NUCLEOTIDE SEQUENCE [LARGE SCALE GENOMIC DNA]</scope>
    <source>
        <strain evidence="8">FDAARGOS_614</strain>
    </source>
</reference>
<dbReference type="PANTHER" id="PTHR30629">
    <property type="entry name" value="PROPHAGE INTEGRASE"/>
    <property type="match status" value="1"/>
</dbReference>
<dbReference type="PANTHER" id="PTHR30629:SF2">
    <property type="entry name" value="PROPHAGE INTEGRASE INTS-RELATED"/>
    <property type="match status" value="1"/>
</dbReference>
<evidence type="ECO:0000259" key="6">
    <source>
        <dbReference type="PROSITE" id="PS51898"/>
    </source>
</evidence>
<accession>A0A3G8GZZ2</accession>
<evidence type="ECO:0000313" key="8">
    <source>
        <dbReference type="Proteomes" id="UP000270411"/>
    </source>
</evidence>
<organism evidence="7 8">
    <name type="scientific">Cupriavidus pauculus</name>
    <dbReference type="NCBI Taxonomy" id="82633"/>
    <lineage>
        <taxon>Bacteria</taxon>
        <taxon>Pseudomonadati</taxon>
        <taxon>Pseudomonadota</taxon>
        <taxon>Betaproteobacteria</taxon>
        <taxon>Burkholderiales</taxon>
        <taxon>Burkholderiaceae</taxon>
        <taxon>Cupriavidus</taxon>
    </lineage>
</organism>
<feature type="domain" description="Tyr recombinase" evidence="6">
    <location>
        <begin position="210"/>
        <end position="387"/>
    </location>
</feature>
<dbReference type="InterPro" id="IPR010998">
    <property type="entry name" value="Integrase_recombinase_N"/>
</dbReference>
<evidence type="ECO:0000256" key="3">
    <source>
        <dbReference type="ARBA" id="ARBA00023125"/>
    </source>
</evidence>
<evidence type="ECO:0000256" key="2">
    <source>
        <dbReference type="ARBA" id="ARBA00022908"/>
    </source>
</evidence>
<dbReference type="InterPro" id="IPR002104">
    <property type="entry name" value="Integrase_catalytic"/>
</dbReference>
<keyword evidence="4" id="KW-0233">DNA recombination</keyword>
<evidence type="ECO:0000313" key="7">
    <source>
        <dbReference type="EMBL" id="AZG13826.1"/>
    </source>
</evidence>
<evidence type="ECO:0000256" key="1">
    <source>
        <dbReference type="ARBA" id="ARBA00008857"/>
    </source>
</evidence>
<dbReference type="AlphaFoldDB" id="A0A3G8GZZ2"/>
<evidence type="ECO:0000256" key="4">
    <source>
        <dbReference type="ARBA" id="ARBA00023172"/>
    </source>
</evidence>
<dbReference type="GO" id="GO:0003677">
    <property type="term" value="F:DNA binding"/>
    <property type="evidence" value="ECO:0007669"/>
    <property type="project" value="UniProtKB-KW"/>
</dbReference>
<dbReference type="CDD" id="cd00801">
    <property type="entry name" value="INT_P4_C"/>
    <property type="match status" value="1"/>
</dbReference>
<sequence length="403" mass="45758">MPRTVEPLTDTKIRNAKPRERAYKLFDGGGLYLEVMTDGRKLWRFKYVRPSGAENRLGFGTYPAVTLAQARAQRETARSHVTDGKDPGAVKQDQRRAAKIAAGNSFEAVARDWHATKKESWNEVYAGKVLASLVNDVFPVLGSTPIADIRAPAILALLKTIESRGVRDTTKRILQRMRAVFQYGIVYGLCDRNPATDIDSEVVLKQTPVQHQARVPLAELPQLLRDIDGYEGDKVTRLALQFMTLTFVRTTEMIQAQWDEIDEKKAEWLVPAERMKMRDPHVVPLSTQALAVLKELREITGHRRYLFYSPRGKTGHISNNTMLYALYRLGYHSRMTGHGFRGLASTALNELGFRPDVIERQLAHVERNKVRAAYNHAQYLPERRQMMQSWGDMVSGLREAGNQ</sequence>
<dbReference type="InterPro" id="IPR011010">
    <property type="entry name" value="DNA_brk_join_enz"/>
</dbReference>
<dbReference type="Pfam" id="PF13356">
    <property type="entry name" value="Arm-DNA-bind_3"/>
    <property type="match status" value="1"/>
</dbReference>
<dbReference type="Gene3D" id="3.30.160.390">
    <property type="entry name" value="Integrase, DNA-binding domain"/>
    <property type="match status" value="1"/>
</dbReference>
<comment type="similarity">
    <text evidence="1">Belongs to the 'phage' integrase family.</text>
</comment>
<dbReference type="Pfam" id="PF22022">
    <property type="entry name" value="Phage_int_M"/>
    <property type="match status" value="1"/>
</dbReference>
<dbReference type="InterPro" id="IPR013762">
    <property type="entry name" value="Integrase-like_cat_sf"/>
</dbReference>
<proteinExistence type="inferred from homology"/>
<dbReference type="Gene3D" id="1.10.150.130">
    <property type="match status" value="1"/>
</dbReference>
<evidence type="ECO:0000256" key="5">
    <source>
        <dbReference type="SAM" id="MobiDB-lite"/>
    </source>
</evidence>
<keyword evidence="3" id="KW-0238">DNA-binding</keyword>
<dbReference type="SUPFAM" id="SSF56349">
    <property type="entry name" value="DNA breaking-rejoining enzymes"/>
    <property type="match status" value="1"/>
</dbReference>
<feature type="region of interest" description="Disordered" evidence="5">
    <location>
        <begin position="75"/>
        <end position="94"/>
    </location>
</feature>
<dbReference type="Pfam" id="PF00589">
    <property type="entry name" value="Phage_integrase"/>
    <property type="match status" value="1"/>
</dbReference>
<dbReference type="GO" id="GO:0015074">
    <property type="term" value="P:DNA integration"/>
    <property type="evidence" value="ECO:0007669"/>
    <property type="project" value="UniProtKB-KW"/>
</dbReference>
<protein>
    <submittedName>
        <fullName evidence="7">DUF4102 domain-containing protein</fullName>
    </submittedName>
</protein>
<keyword evidence="2" id="KW-0229">DNA integration</keyword>
<dbReference type="InterPro" id="IPR053876">
    <property type="entry name" value="Phage_int_M"/>
</dbReference>
<dbReference type="PROSITE" id="PS51898">
    <property type="entry name" value="TYR_RECOMBINASE"/>
    <property type="match status" value="1"/>
</dbReference>
<dbReference type="EMBL" id="CP033969">
    <property type="protein sequence ID" value="AZG13826.1"/>
    <property type="molecule type" value="Genomic_DNA"/>
</dbReference>
<dbReference type="InterPro" id="IPR038488">
    <property type="entry name" value="Integrase_DNA-bd_sf"/>
</dbReference>
<dbReference type="GO" id="GO:0006310">
    <property type="term" value="P:DNA recombination"/>
    <property type="evidence" value="ECO:0007669"/>
    <property type="project" value="UniProtKB-KW"/>
</dbReference>
<dbReference type="OrthoDB" id="9775880at2"/>